<gene>
    <name evidence="3" type="ORF">K8V00_08385</name>
</gene>
<dbReference type="InterPro" id="IPR006015">
    <property type="entry name" value="Universal_stress_UspA"/>
</dbReference>
<dbReference type="SUPFAM" id="SSF52402">
    <property type="entry name" value="Adenine nucleotide alpha hydrolases-like"/>
    <property type="match status" value="1"/>
</dbReference>
<evidence type="ECO:0000259" key="2">
    <source>
        <dbReference type="Pfam" id="PF00582"/>
    </source>
</evidence>
<name>A0A921F9Q2_9LACO</name>
<accession>A0A921F9Q2</accession>
<reference evidence="3" key="1">
    <citation type="journal article" date="2021" name="PeerJ">
        <title>Extensive microbial diversity within the chicken gut microbiome revealed by metagenomics and culture.</title>
        <authorList>
            <person name="Gilroy R."/>
            <person name="Ravi A."/>
            <person name="Getino M."/>
            <person name="Pursley I."/>
            <person name="Horton D.L."/>
            <person name="Alikhan N.F."/>
            <person name="Baker D."/>
            <person name="Gharbi K."/>
            <person name="Hall N."/>
            <person name="Watson M."/>
            <person name="Adriaenssens E.M."/>
            <person name="Foster-Nyarko E."/>
            <person name="Jarju S."/>
            <person name="Secka A."/>
            <person name="Antonio M."/>
            <person name="Oren A."/>
            <person name="Chaudhuri R.R."/>
            <person name="La Ragione R."/>
            <person name="Hildebrand F."/>
            <person name="Pallen M.J."/>
        </authorList>
    </citation>
    <scope>NUCLEOTIDE SEQUENCE</scope>
    <source>
        <strain evidence="3">CHK174-6876</strain>
    </source>
</reference>
<dbReference type="Pfam" id="PF00582">
    <property type="entry name" value="Usp"/>
    <property type="match status" value="1"/>
</dbReference>
<dbReference type="Gene3D" id="3.40.50.620">
    <property type="entry name" value="HUPs"/>
    <property type="match status" value="1"/>
</dbReference>
<comment type="caution">
    <text evidence="3">The sequence shown here is derived from an EMBL/GenBank/DDBJ whole genome shotgun (WGS) entry which is preliminary data.</text>
</comment>
<evidence type="ECO:0000256" key="1">
    <source>
        <dbReference type="ARBA" id="ARBA00008791"/>
    </source>
</evidence>
<organism evidence="3 4">
    <name type="scientific">Ligilactobacillus acidipiscis</name>
    <dbReference type="NCBI Taxonomy" id="89059"/>
    <lineage>
        <taxon>Bacteria</taxon>
        <taxon>Bacillati</taxon>
        <taxon>Bacillota</taxon>
        <taxon>Bacilli</taxon>
        <taxon>Lactobacillales</taxon>
        <taxon>Lactobacillaceae</taxon>
        <taxon>Ligilactobacillus</taxon>
    </lineage>
</organism>
<dbReference type="AlphaFoldDB" id="A0A921F9Q2"/>
<evidence type="ECO:0000313" key="3">
    <source>
        <dbReference type="EMBL" id="HJE97624.1"/>
    </source>
</evidence>
<dbReference type="InterPro" id="IPR006016">
    <property type="entry name" value="UspA"/>
</dbReference>
<dbReference type="EMBL" id="DYXG01000088">
    <property type="protein sequence ID" value="HJE97624.1"/>
    <property type="molecule type" value="Genomic_DNA"/>
</dbReference>
<proteinExistence type="inferred from homology"/>
<comment type="similarity">
    <text evidence="1">Belongs to the universal stress protein A family.</text>
</comment>
<reference evidence="3" key="2">
    <citation type="submission" date="2021-09" db="EMBL/GenBank/DDBJ databases">
        <authorList>
            <person name="Gilroy R."/>
        </authorList>
    </citation>
    <scope>NUCLEOTIDE SEQUENCE</scope>
    <source>
        <strain evidence="3">CHK174-6876</strain>
    </source>
</reference>
<protein>
    <submittedName>
        <fullName evidence="3">Universal stress protein</fullName>
    </submittedName>
</protein>
<dbReference type="PANTHER" id="PTHR46268:SF6">
    <property type="entry name" value="UNIVERSAL STRESS PROTEIN UP12"/>
    <property type="match status" value="1"/>
</dbReference>
<dbReference type="PANTHER" id="PTHR46268">
    <property type="entry name" value="STRESS RESPONSE PROTEIN NHAX"/>
    <property type="match status" value="1"/>
</dbReference>
<dbReference type="Proteomes" id="UP000707535">
    <property type="component" value="Unassembled WGS sequence"/>
</dbReference>
<feature type="domain" description="UspA" evidence="2">
    <location>
        <begin position="31"/>
        <end position="169"/>
    </location>
</feature>
<dbReference type="PRINTS" id="PR01438">
    <property type="entry name" value="UNVRSLSTRESS"/>
</dbReference>
<evidence type="ECO:0000313" key="4">
    <source>
        <dbReference type="Proteomes" id="UP000707535"/>
    </source>
</evidence>
<dbReference type="InterPro" id="IPR014729">
    <property type="entry name" value="Rossmann-like_a/b/a_fold"/>
</dbReference>
<dbReference type="CDD" id="cd00293">
    <property type="entry name" value="USP-like"/>
    <property type="match status" value="1"/>
</dbReference>
<sequence>MTLGSSKASDFILYFSGALPHTFILERMIFMYRNILVPMDGSSNSKRALDEAINLSEKFGSKISILSVVNESNMIFTTGSPDMILTGLKSNAEDIAEKGKKQAADRGVDVEVFVQRGIPKQVIADEFPSEHHIDLIVIGKSGADAFDRLLLGSTTSYVVRKSKAKILVVNDEESEDK</sequence>